<accession>T0JXK9</accession>
<dbReference type="EMBL" id="AMYD01003799">
    <property type="protein sequence ID" value="EQB45188.1"/>
    <property type="molecule type" value="Genomic_DNA"/>
</dbReference>
<name>T0JXK9_COLGC</name>
<evidence type="ECO:0000313" key="2">
    <source>
        <dbReference type="Proteomes" id="UP000015530"/>
    </source>
</evidence>
<evidence type="ECO:0000313" key="1">
    <source>
        <dbReference type="EMBL" id="EQB45188.1"/>
    </source>
</evidence>
<protein>
    <submittedName>
        <fullName evidence="1">Uncharacterized protein</fullName>
    </submittedName>
</protein>
<proteinExistence type="predicted"/>
<dbReference type="Proteomes" id="UP000015530">
    <property type="component" value="Unassembled WGS sequence"/>
</dbReference>
<dbReference type="HOGENOM" id="CLU_3410647_0_0_1"/>
<comment type="caution">
    <text evidence="1">The sequence shown here is derived from an EMBL/GenBank/DDBJ whole genome shotgun (WGS) entry which is preliminary data.</text>
</comment>
<organism evidence="1 2">
    <name type="scientific">Colletotrichum gloeosporioides (strain Cg-14)</name>
    <name type="common">Anthracnose fungus</name>
    <name type="synonym">Glomerella cingulata</name>
    <dbReference type="NCBI Taxonomy" id="1237896"/>
    <lineage>
        <taxon>Eukaryota</taxon>
        <taxon>Fungi</taxon>
        <taxon>Dikarya</taxon>
        <taxon>Ascomycota</taxon>
        <taxon>Pezizomycotina</taxon>
        <taxon>Sordariomycetes</taxon>
        <taxon>Hypocreomycetidae</taxon>
        <taxon>Glomerellales</taxon>
        <taxon>Glomerellaceae</taxon>
        <taxon>Colletotrichum</taxon>
        <taxon>Colletotrichum gloeosporioides species complex</taxon>
    </lineage>
</organism>
<gene>
    <name evidence="1" type="ORF">CGLO_15977</name>
</gene>
<sequence length="29" mass="3262">MARRELSAVRYRDRVPCLLGPAVCSKKSV</sequence>
<reference evidence="2" key="1">
    <citation type="journal article" date="2013" name="Mol. Plant Microbe Interact.">
        <title>Global aspects of pacC regulation of pathogenicity genes in Colletotrichum gloeosporioides as revealed by transcriptome analysis.</title>
        <authorList>
            <person name="Alkan N."/>
            <person name="Meng X."/>
            <person name="Friedlander G."/>
            <person name="Reuveni E."/>
            <person name="Sukno S."/>
            <person name="Sherman A."/>
            <person name="Thon M."/>
            <person name="Fluhr R."/>
            <person name="Prusky D."/>
        </authorList>
    </citation>
    <scope>NUCLEOTIDE SEQUENCE [LARGE SCALE GENOMIC DNA]</scope>
    <source>
        <strain evidence="2">Cg-14</strain>
    </source>
</reference>
<dbReference type="AlphaFoldDB" id="T0JXK9"/>